<dbReference type="OrthoDB" id="1492833at2"/>
<dbReference type="Proteomes" id="UP000316008">
    <property type="component" value="Unassembled WGS sequence"/>
</dbReference>
<comment type="caution">
    <text evidence="1">The sequence shown here is derived from an EMBL/GenBank/DDBJ whole genome shotgun (WGS) entry which is preliminary data.</text>
</comment>
<proteinExistence type="predicted"/>
<evidence type="ECO:0000313" key="1">
    <source>
        <dbReference type="EMBL" id="TSJ45433.1"/>
    </source>
</evidence>
<gene>
    <name evidence="1" type="ORF">FO442_06675</name>
</gene>
<dbReference type="EMBL" id="VLPL01000003">
    <property type="protein sequence ID" value="TSJ45433.1"/>
    <property type="molecule type" value="Genomic_DNA"/>
</dbReference>
<sequence>MKKLIFGIVILSAISACKKVEGDGGRASISGNVIVNEKLRINGVVTDTVTYSGAKEDLYIIYGDGDAMYDDKIEVSYDGSFKFEFLQPGTYTIFGYSKIFHPGNNVPNNDDDYNTLEVVSKTVTIGKKENADIGTITLTKN</sequence>
<dbReference type="AlphaFoldDB" id="A0A556N037"/>
<evidence type="ECO:0008006" key="3">
    <source>
        <dbReference type="Google" id="ProtNLM"/>
    </source>
</evidence>
<protein>
    <recommendedName>
        <fullName evidence="3">DUF3823 domain-containing protein</fullName>
    </recommendedName>
</protein>
<keyword evidence="2" id="KW-1185">Reference proteome</keyword>
<reference evidence="1 2" key="1">
    <citation type="submission" date="2019-07" db="EMBL/GenBank/DDBJ databases">
        <authorList>
            <person name="Huq M.A."/>
        </authorList>
    </citation>
    <scope>NUCLEOTIDE SEQUENCE [LARGE SCALE GENOMIC DNA]</scope>
    <source>
        <strain evidence="1 2">MAH-3</strain>
    </source>
</reference>
<name>A0A556N037_9FLAO</name>
<dbReference type="Gene3D" id="2.60.40.1120">
    <property type="entry name" value="Carboxypeptidase-like, regulatory domain"/>
    <property type="match status" value="1"/>
</dbReference>
<dbReference type="PROSITE" id="PS51257">
    <property type="entry name" value="PROKAR_LIPOPROTEIN"/>
    <property type="match status" value="1"/>
</dbReference>
<evidence type="ECO:0000313" key="2">
    <source>
        <dbReference type="Proteomes" id="UP000316008"/>
    </source>
</evidence>
<dbReference type="RefSeq" id="WP_144332390.1">
    <property type="nucleotide sequence ID" value="NZ_VLPL01000003.1"/>
</dbReference>
<organism evidence="1 2">
    <name type="scientific">Fluviicola chungangensis</name>
    <dbReference type="NCBI Taxonomy" id="2597671"/>
    <lineage>
        <taxon>Bacteria</taxon>
        <taxon>Pseudomonadati</taxon>
        <taxon>Bacteroidota</taxon>
        <taxon>Flavobacteriia</taxon>
        <taxon>Flavobacteriales</taxon>
        <taxon>Crocinitomicaceae</taxon>
        <taxon>Fluviicola</taxon>
    </lineage>
</organism>
<accession>A0A556N037</accession>